<dbReference type="EMBL" id="KB468168">
    <property type="protein sequence ID" value="PCH44814.1"/>
    <property type="molecule type" value="Genomic_DNA"/>
</dbReference>
<organism evidence="1 2">
    <name type="scientific">Wolfiporia cocos (strain MD-104)</name>
    <name type="common">Brown rot fungus</name>
    <dbReference type="NCBI Taxonomy" id="742152"/>
    <lineage>
        <taxon>Eukaryota</taxon>
        <taxon>Fungi</taxon>
        <taxon>Dikarya</taxon>
        <taxon>Basidiomycota</taxon>
        <taxon>Agaricomycotina</taxon>
        <taxon>Agaricomycetes</taxon>
        <taxon>Polyporales</taxon>
        <taxon>Phaeolaceae</taxon>
        <taxon>Wolfiporia</taxon>
    </lineage>
</organism>
<name>A0A2H3K6X0_WOLCO</name>
<evidence type="ECO:0000313" key="1">
    <source>
        <dbReference type="EMBL" id="PCH44814.1"/>
    </source>
</evidence>
<proteinExistence type="predicted"/>
<dbReference type="AlphaFoldDB" id="A0A2H3K6X0"/>
<reference evidence="1 2" key="1">
    <citation type="journal article" date="2012" name="Science">
        <title>The Paleozoic origin of enzymatic lignin decomposition reconstructed from 31 fungal genomes.</title>
        <authorList>
            <person name="Floudas D."/>
            <person name="Binder M."/>
            <person name="Riley R."/>
            <person name="Barry K."/>
            <person name="Blanchette R.A."/>
            <person name="Henrissat B."/>
            <person name="Martinez A.T."/>
            <person name="Otillar R."/>
            <person name="Spatafora J.W."/>
            <person name="Yadav J.S."/>
            <person name="Aerts A."/>
            <person name="Benoit I."/>
            <person name="Boyd A."/>
            <person name="Carlson A."/>
            <person name="Copeland A."/>
            <person name="Coutinho P.M."/>
            <person name="de Vries R.P."/>
            <person name="Ferreira P."/>
            <person name="Findley K."/>
            <person name="Foster B."/>
            <person name="Gaskell J."/>
            <person name="Glotzer D."/>
            <person name="Gorecki P."/>
            <person name="Heitman J."/>
            <person name="Hesse C."/>
            <person name="Hori C."/>
            <person name="Igarashi K."/>
            <person name="Jurgens J.A."/>
            <person name="Kallen N."/>
            <person name="Kersten P."/>
            <person name="Kohler A."/>
            <person name="Kuees U."/>
            <person name="Kumar T.K.A."/>
            <person name="Kuo A."/>
            <person name="LaButti K."/>
            <person name="Larrondo L.F."/>
            <person name="Lindquist E."/>
            <person name="Ling A."/>
            <person name="Lombard V."/>
            <person name="Lucas S."/>
            <person name="Lundell T."/>
            <person name="Martin R."/>
            <person name="McLaughlin D.J."/>
            <person name="Morgenstern I."/>
            <person name="Morin E."/>
            <person name="Murat C."/>
            <person name="Nagy L.G."/>
            <person name="Nolan M."/>
            <person name="Ohm R.A."/>
            <person name="Patyshakuliyeva A."/>
            <person name="Rokas A."/>
            <person name="Ruiz-Duenas F.J."/>
            <person name="Sabat G."/>
            <person name="Salamov A."/>
            <person name="Samejima M."/>
            <person name="Schmutz J."/>
            <person name="Slot J.C."/>
            <person name="St John F."/>
            <person name="Stenlid J."/>
            <person name="Sun H."/>
            <person name="Sun S."/>
            <person name="Syed K."/>
            <person name="Tsang A."/>
            <person name="Wiebenga A."/>
            <person name="Young D."/>
            <person name="Pisabarro A."/>
            <person name="Eastwood D.C."/>
            <person name="Martin F."/>
            <person name="Cullen D."/>
            <person name="Grigoriev I.V."/>
            <person name="Hibbett D.S."/>
        </authorList>
    </citation>
    <scope>NUCLEOTIDE SEQUENCE [LARGE SCALE GENOMIC DNA]</scope>
    <source>
        <strain evidence="1 2">MD-104</strain>
    </source>
</reference>
<gene>
    <name evidence="1" type="ORF">WOLCODRAFT_27078</name>
</gene>
<accession>A0A2H3K6X0</accession>
<protein>
    <submittedName>
        <fullName evidence="1">Uncharacterized protein</fullName>
    </submittedName>
</protein>
<sequence>MSDYQRNYTTKRRQETTDRVAYLSHCIAKTLYCILEKEVKKLKARPRRPRRVGPI</sequence>
<keyword evidence="2" id="KW-1185">Reference proteome</keyword>
<dbReference type="Proteomes" id="UP000218811">
    <property type="component" value="Unassembled WGS sequence"/>
</dbReference>
<evidence type="ECO:0000313" key="2">
    <source>
        <dbReference type="Proteomes" id="UP000218811"/>
    </source>
</evidence>